<dbReference type="InterPro" id="IPR005135">
    <property type="entry name" value="Endo/exonuclease/phosphatase"/>
</dbReference>
<dbReference type="RefSeq" id="XP_029222588.1">
    <property type="nucleotide sequence ID" value="XM_029359675.1"/>
</dbReference>
<dbReference type="GO" id="GO:0006302">
    <property type="term" value="P:double-strand break repair"/>
    <property type="evidence" value="ECO:0007669"/>
    <property type="project" value="TreeGrafter"/>
</dbReference>
<keyword evidence="4" id="KW-0540">Nuclease</keyword>
<dbReference type="SUPFAM" id="SSF56219">
    <property type="entry name" value="DNase I-like"/>
    <property type="match status" value="1"/>
</dbReference>
<dbReference type="Proteomes" id="UP000224006">
    <property type="component" value="Chromosome I"/>
</dbReference>
<feature type="domain" description="Endonuclease/exonuclease/phosphatase" evidence="12">
    <location>
        <begin position="295"/>
        <end position="527"/>
    </location>
</feature>
<evidence type="ECO:0000313" key="14">
    <source>
        <dbReference type="Proteomes" id="UP000224006"/>
    </source>
</evidence>
<dbReference type="GO" id="GO:0070260">
    <property type="term" value="F:5'-tyrosyl-DNA phosphodiesterase activity"/>
    <property type="evidence" value="ECO:0007669"/>
    <property type="project" value="TreeGrafter"/>
</dbReference>
<evidence type="ECO:0000256" key="5">
    <source>
        <dbReference type="ARBA" id="ARBA00022723"/>
    </source>
</evidence>
<feature type="region of interest" description="Disordered" evidence="11">
    <location>
        <begin position="534"/>
        <end position="570"/>
    </location>
</feature>
<dbReference type="Gene3D" id="3.60.10.10">
    <property type="entry name" value="Endonuclease/exonuclease/phosphatase"/>
    <property type="match status" value="2"/>
</dbReference>
<comment type="subcellular location">
    <subcellularLocation>
        <location evidence="3">Nucleus</location>
        <location evidence="3">PML body</location>
    </subcellularLocation>
</comment>
<evidence type="ECO:0000256" key="8">
    <source>
        <dbReference type="ARBA" id="ARBA00022842"/>
    </source>
</evidence>
<dbReference type="PANTHER" id="PTHR15822">
    <property type="entry name" value="TRAF AND TNF RECEPTOR-ASSOCIATED PROTEIN"/>
    <property type="match status" value="1"/>
</dbReference>
<dbReference type="VEuPathDB" id="ToxoDB:BESB_009210"/>
<feature type="compositionally biased region" description="Polar residues" evidence="11">
    <location>
        <begin position="157"/>
        <end position="167"/>
    </location>
</feature>
<evidence type="ECO:0000313" key="13">
    <source>
        <dbReference type="EMBL" id="PFH38579.1"/>
    </source>
</evidence>
<evidence type="ECO:0000256" key="10">
    <source>
        <dbReference type="ARBA" id="ARBA00023242"/>
    </source>
</evidence>
<name>A0A2A9MKU6_BESBE</name>
<evidence type="ECO:0000256" key="1">
    <source>
        <dbReference type="ARBA" id="ARBA00001936"/>
    </source>
</evidence>
<dbReference type="STRING" id="94643.A0A2A9MKU6"/>
<evidence type="ECO:0000256" key="2">
    <source>
        <dbReference type="ARBA" id="ARBA00001946"/>
    </source>
</evidence>
<dbReference type="OrthoDB" id="9975959at2759"/>
<feature type="compositionally biased region" description="Basic and acidic residues" evidence="11">
    <location>
        <begin position="33"/>
        <end position="64"/>
    </location>
</feature>
<comment type="cofactor">
    <cofactor evidence="1">
        <name>Mn(2+)</name>
        <dbReference type="ChEBI" id="CHEBI:29035"/>
    </cofactor>
</comment>
<dbReference type="EMBL" id="NWUJ01000001">
    <property type="protein sequence ID" value="PFH38579.1"/>
    <property type="molecule type" value="Genomic_DNA"/>
</dbReference>
<dbReference type="PANTHER" id="PTHR15822:SF4">
    <property type="entry name" value="TYROSYL-DNA PHOSPHODIESTERASE 2"/>
    <property type="match status" value="1"/>
</dbReference>
<accession>A0A2A9MKU6</accession>
<feature type="compositionally biased region" description="Basic and acidic residues" evidence="11">
    <location>
        <begin position="171"/>
        <end position="188"/>
    </location>
</feature>
<keyword evidence="13" id="KW-0269">Exonuclease</keyword>
<feature type="region of interest" description="Disordered" evidence="11">
    <location>
        <begin position="147"/>
        <end position="255"/>
    </location>
</feature>
<keyword evidence="9" id="KW-0234">DNA repair</keyword>
<dbReference type="GO" id="GO:0004519">
    <property type="term" value="F:endonuclease activity"/>
    <property type="evidence" value="ECO:0007669"/>
    <property type="project" value="UniProtKB-KW"/>
</dbReference>
<dbReference type="InterPro" id="IPR036691">
    <property type="entry name" value="Endo/exonu/phosph_ase_sf"/>
</dbReference>
<dbReference type="Pfam" id="PF03372">
    <property type="entry name" value="Exo_endo_phos"/>
    <property type="match status" value="1"/>
</dbReference>
<feature type="compositionally biased region" description="Basic and acidic residues" evidence="11">
    <location>
        <begin position="225"/>
        <end position="237"/>
    </location>
</feature>
<feature type="compositionally biased region" description="Basic and acidic residues" evidence="11">
    <location>
        <begin position="635"/>
        <end position="645"/>
    </location>
</feature>
<keyword evidence="5" id="KW-0479">Metal-binding</keyword>
<comment type="caution">
    <text evidence="13">The sequence shown here is derived from an EMBL/GenBank/DDBJ whole genome shotgun (WGS) entry which is preliminary data.</text>
</comment>
<keyword evidence="7" id="KW-0378">Hydrolase</keyword>
<comment type="cofactor">
    <cofactor evidence="2">
        <name>Mg(2+)</name>
        <dbReference type="ChEBI" id="CHEBI:18420"/>
    </cofactor>
</comment>
<feature type="region of interest" description="Disordered" evidence="11">
    <location>
        <begin position="625"/>
        <end position="645"/>
    </location>
</feature>
<protein>
    <submittedName>
        <fullName evidence="13">Endonuclease/exonuclease/phosphatase family protein</fullName>
    </submittedName>
</protein>
<dbReference type="GeneID" id="40305983"/>
<organism evidence="13 14">
    <name type="scientific">Besnoitia besnoiti</name>
    <name type="common">Apicomplexan protozoan</name>
    <dbReference type="NCBI Taxonomy" id="94643"/>
    <lineage>
        <taxon>Eukaryota</taxon>
        <taxon>Sar</taxon>
        <taxon>Alveolata</taxon>
        <taxon>Apicomplexa</taxon>
        <taxon>Conoidasida</taxon>
        <taxon>Coccidia</taxon>
        <taxon>Eucoccidiorida</taxon>
        <taxon>Eimeriorina</taxon>
        <taxon>Sarcocystidae</taxon>
        <taxon>Besnoitia</taxon>
    </lineage>
</organism>
<dbReference type="GO" id="GO:0005737">
    <property type="term" value="C:cytoplasm"/>
    <property type="evidence" value="ECO:0007669"/>
    <property type="project" value="TreeGrafter"/>
</dbReference>
<proteinExistence type="predicted"/>
<keyword evidence="10" id="KW-0539">Nucleus</keyword>
<dbReference type="GO" id="GO:0046872">
    <property type="term" value="F:metal ion binding"/>
    <property type="evidence" value="ECO:0007669"/>
    <property type="project" value="UniProtKB-KW"/>
</dbReference>
<evidence type="ECO:0000259" key="12">
    <source>
        <dbReference type="Pfam" id="PF03372"/>
    </source>
</evidence>
<dbReference type="GO" id="GO:0003697">
    <property type="term" value="F:single-stranded DNA binding"/>
    <property type="evidence" value="ECO:0007669"/>
    <property type="project" value="TreeGrafter"/>
</dbReference>
<evidence type="ECO:0000256" key="6">
    <source>
        <dbReference type="ARBA" id="ARBA00022763"/>
    </source>
</evidence>
<keyword evidence="8" id="KW-0460">Magnesium</keyword>
<feature type="compositionally biased region" description="Basic and acidic residues" evidence="11">
    <location>
        <begin position="195"/>
        <end position="214"/>
    </location>
</feature>
<feature type="region of interest" description="Disordered" evidence="11">
    <location>
        <begin position="459"/>
        <end position="511"/>
    </location>
</feature>
<reference evidence="13 14" key="1">
    <citation type="submission" date="2017-09" db="EMBL/GenBank/DDBJ databases">
        <title>Genome sequencing of Besnoitia besnoiti strain Bb-Ger1.</title>
        <authorList>
            <person name="Schares G."/>
            <person name="Venepally P."/>
            <person name="Lorenzi H.A."/>
        </authorList>
    </citation>
    <scope>NUCLEOTIDE SEQUENCE [LARGE SCALE GENOMIC DNA]</scope>
    <source>
        <strain evidence="13 14">Bb-Ger1</strain>
    </source>
</reference>
<feature type="region of interest" description="Disordered" evidence="11">
    <location>
        <begin position="1"/>
        <end position="100"/>
    </location>
</feature>
<keyword evidence="13" id="KW-0255">Endonuclease</keyword>
<keyword evidence="6" id="KW-0227">DNA damage</keyword>
<dbReference type="InterPro" id="IPR051547">
    <property type="entry name" value="TDP2-like"/>
</dbReference>
<evidence type="ECO:0000256" key="7">
    <source>
        <dbReference type="ARBA" id="ARBA00022801"/>
    </source>
</evidence>
<sequence length="696" mass="75607">MADARREADGARTASAAHRSQPASSLHGVGGAPRRDAHDTRSFADDLAEIRRMRALQYREHKEQSQATSARSSPPARPPTAAGAEGPGGGTRSEAAAAEALWRPFARDRKLEEAVLLQGAAGETRGDGGVSSDERLRFSLLAASLARAARESGLSGRSESWPTSWQPFTGDGRRLSEERERKTRRDEATGLSSAERGDKRAKAAERREKEELRRPPVQRPAAARESSDLSRENRTRGDAAPATNKERPETRAAAPLGEADDVLVLGEGHAMQASPSPTEERGDHPLIWSSQFDVLTWNLDGLDEVALRPRTAAVAATVKALRPAVVMLQEVIGDSLALLTRHLSPLYHLYTPASPLRAAASAPAACAAPEGCPYFCVLMLCREQMLPLADCDGARTEWFPQSQMGRHMLGVVAAPMSWPDDRLLFLTSHLESMKEFREERLRQFTRCMQVITRSFAGVADAGDAPEAPKPAEAGRRPAPAQAGDERGACGGEESREGEKERKEEKAGDEAAALGPAYAAVFGGDTNLRDSELVEGAGDSQEGGCRKGRVQGEQTSGGRRKTEPAASSRVPASVRDVWEVLGRPKECRYTWDMFRNDNKQMKWKTRLRFDRLYWWSPRAPASEALVSSSSCAPAAGDREDGRAASAEKDATTRNCATWAPVSLHLVGVNRLPTCGRFPSDHFGLLARFKREAPASQK</sequence>
<dbReference type="AlphaFoldDB" id="A0A2A9MKU6"/>
<dbReference type="GO" id="GO:0004527">
    <property type="term" value="F:exonuclease activity"/>
    <property type="evidence" value="ECO:0007669"/>
    <property type="project" value="UniProtKB-KW"/>
</dbReference>
<feature type="compositionally biased region" description="Basic and acidic residues" evidence="11">
    <location>
        <begin position="1"/>
        <end position="10"/>
    </location>
</feature>
<keyword evidence="14" id="KW-1185">Reference proteome</keyword>
<evidence type="ECO:0000256" key="9">
    <source>
        <dbReference type="ARBA" id="ARBA00023204"/>
    </source>
</evidence>
<dbReference type="KEGG" id="bbes:BESB_009210"/>
<evidence type="ECO:0000256" key="3">
    <source>
        <dbReference type="ARBA" id="ARBA00004322"/>
    </source>
</evidence>
<gene>
    <name evidence="13" type="ORF">BESB_009210</name>
</gene>
<evidence type="ECO:0000256" key="11">
    <source>
        <dbReference type="SAM" id="MobiDB-lite"/>
    </source>
</evidence>
<feature type="compositionally biased region" description="Basic and acidic residues" evidence="11">
    <location>
        <begin position="483"/>
        <end position="508"/>
    </location>
</feature>
<feature type="compositionally biased region" description="Low complexity" evidence="11">
    <location>
        <begin position="65"/>
        <end position="84"/>
    </location>
</feature>
<evidence type="ECO:0000256" key="4">
    <source>
        <dbReference type="ARBA" id="ARBA00022722"/>
    </source>
</evidence>